<dbReference type="GeneID" id="68107224"/>
<accession>A0A6A5C6P2</accession>
<organism evidence="1 2">
    <name type="scientific">Naegleria fowleri</name>
    <name type="common">Brain eating amoeba</name>
    <dbReference type="NCBI Taxonomy" id="5763"/>
    <lineage>
        <taxon>Eukaryota</taxon>
        <taxon>Discoba</taxon>
        <taxon>Heterolobosea</taxon>
        <taxon>Tetramitia</taxon>
        <taxon>Eutetramitia</taxon>
        <taxon>Vahlkampfiidae</taxon>
        <taxon>Naegleria</taxon>
    </lineage>
</organism>
<dbReference type="OMA" id="KILWIDM"/>
<proteinExistence type="predicted"/>
<dbReference type="RefSeq" id="XP_044569680.1">
    <property type="nucleotide sequence ID" value="XM_044709586.1"/>
</dbReference>
<dbReference type="AlphaFoldDB" id="A0A6A5C6P2"/>
<dbReference type="EMBL" id="VFQX01000001">
    <property type="protein sequence ID" value="KAF0984967.1"/>
    <property type="molecule type" value="Genomic_DNA"/>
</dbReference>
<dbReference type="VEuPathDB" id="AmoebaDB:NfTy_026600"/>
<gene>
    <name evidence="1" type="ORF">FDP41_000006</name>
</gene>
<dbReference type="OrthoDB" id="10254111at2759"/>
<keyword evidence="2" id="KW-1185">Reference proteome</keyword>
<comment type="caution">
    <text evidence="1">The sequence shown here is derived from an EMBL/GenBank/DDBJ whole genome shotgun (WGS) entry which is preliminary data.</text>
</comment>
<dbReference type="Proteomes" id="UP000444721">
    <property type="component" value="Unassembled WGS sequence"/>
</dbReference>
<dbReference type="VEuPathDB" id="AmoebaDB:NF0105060"/>
<evidence type="ECO:0000313" key="2">
    <source>
        <dbReference type="Proteomes" id="UP000444721"/>
    </source>
</evidence>
<name>A0A6A5C6P2_NAEFO</name>
<evidence type="ECO:0000313" key="1">
    <source>
        <dbReference type="EMBL" id="KAF0984967.1"/>
    </source>
</evidence>
<dbReference type="PANTHER" id="PTHR37916">
    <property type="entry name" value="CHITIN-BINDING TYPE-4 DOMAIN-CONTAINING PROTEIN"/>
    <property type="match status" value="1"/>
</dbReference>
<dbReference type="PANTHER" id="PTHR37916:SF2">
    <property type="entry name" value="CHITIN-BINDING TYPE-4 DOMAIN-CONTAINING PROTEIN"/>
    <property type="match status" value="1"/>
</dbReference>
<reference evidence="1 2" key="1">
    <citation type="journal article" date="2019" name="Sci. Rep.">
        <title>Nanopore sequencing improves the draft genome of the human pathogenic amoeba Naegleria fowleri.</title>
        <authorList>
            <person name="Liechti N."/>
            <person name="Schurch N."/>
            <person name="Bruggmann R."/>
            <person name="Wittwer M."/>
        </authorList>
    </citation>
    <scope>NUCLEOTIDE SEQUENCE [LARGE SCALE GENOMIC DNA]</scope>
    <source>
        <strain evidence="1 2">ATCC 30894</strain>
    </source>
</reference>
<protein>
    <submittedName>
        <fullName evidence="1">Uncharacterized protein</fullName>
    </submittedName>
</protein>
<dbReference type="VEuPathDB" id="AmoebaDB:FDP41_000006"/>
<sequence length="573" mass="62783">MIQPIHSHLCVFNPKQRGALNISDYGDPTCFKFAGPCGNLPPGPVQASYIRGRSYAIDLQQNLNHYSIGHPGFIDVSIGVGENPTPEQFQVLSLITDYYPVRQWTSTNFSIPFTLDAQGSVGRHVIRVRYHPNKPTEPVFHQCIDVMVSGGSESNDNSSIKKINIVPAATTATTHEEKVKVEFSEIAQRFFFGTGNKATTKPAVSSEMLFALVASSSKTNPIGLNLVGIDIVSGQVVPVLSLPNLVATDQQVFQASLSGPKMAGRIVNSVSAVDNQKRRIFYLMNTDTSLSDIENLNSPADAVFVYEHTTNSYSILKINVRNIPFNATSTIDTLYISGLNYVNKTNSLLATAFIVPDSTRPRDMYLALFNIPLDSSSSSLLQPKLVAKSAQPQGAYVDFLWAIYDDSSQTASILIRHEDEPLTLLQRIYSVTLNQISNTVAALPFIQVDPSQYAYSSIHSYKSQLFAFSPGSAQNSLPVSASNTWNLIGIDSKSGQQSLINEMYDYRNYLGGGVVSAVSNTGRGIYNVMQSTDGKSQIIVRVALHAIPINPITEVANVPMTTRIYNWVRMDTN</sequence>